<feature type="region of interest" description="Disordered" evidence="3">
    <location>
        <begin position="387"/>
        <end position="427"/>
    </location>
</feature>
<dbReference type="Proteomes" id="UP000887566">
    <property type="component" value="Unplaced"/>
</dbReference>
<accession>A0A914UQR3</accession>
<keyword evidence="1" id="KW-0479">Metal-binding</keyword>
<feature type="compositionally biased region" description="Polar residues" evidence="3">
    <location>
        <begin position="413"/>
        <end position="427"/>
    </location>
</feature>
<dbReference type="GO" id="GO:0003676">
    <property type="term" value="F:nucleic acid binding"/>
    <property type="evidence" value="ECO:0007669"/>
    <property type="project" value="InterPro"/>
</dbReference>
<dbReference type="SMART" id="SM00343">
    <property type="entry name" value="ZnF_C2HC"/>
    <property type="match status" value="1"/>
</dbReference>
<dbReference type="WBParaSite" id="PSAMB.scaffold9654size4753.g32642.t1">
    <property type="protein sequence ID" value="PSAMB.scaffold9654size4753.g32642.t1"/>
    <property type="gene ID" value="PSAMB.scaffold9654size4753.g32642"/>
</dbReference>
<name>A0A914UQR3_9BILA</name>
<evidence type="ECO:0000256" key="1">
    <source>
        <dbReference type="PROSITE-ProRule" id="PRU00047"/>
    </source>
</evidence>
<feature type="region of interest" description="Disordered" evidence="3">
    <location>
        <begin position="571"/>
        <end position="605"/>
    </location>
</feature>
<proteinExistence type="predicted"/>
<evidence type="ECO:0000259" key="4">
    <source>
        <dbReference type="PROSITE" id="PS50158"/>
    </source>
</evidence>
<keyword evidence="5" id="KW-1185">Reference proteome</keyword>
<feature type="compositionally biased region" description="Low complexity" evidence="3">
    <location>
        <begin position="398"/>
        <end position="412"/>
    </location>
</feature>
<evidence type="ECO:0000313" key="5">
    <source>
        <dbReference type="Proteomes" id="UP000887566"/>
    </source>
</evidence>
<reference evidence="6 7" key="1">
    <citation type="submission" date="2022-11" db="UniProtKB">
        <authorList>
            <consortium name="WormBaseParasite"/>
        </authorList>
    </citation>
    <scope>IDENTIFICATION</scope>
</reference>
<organism evidence="5 6">
    <name type="scientific">Plectus sambesii</name>
    <dbReference type="NCBI Taxonomy" id="2011161"/>
    <lineage>
        <taxon>Eukaryota</taxon>
        <taxon>Metazoa</taxon>
        <taxon>Ecdysozoa</taxon>
        <taxon>Nematoda</taxon>
        <taxon>Chromadorea</taxon>
        <taxon>Plectida</taxon>
        <taxon>Plectina</taxon>
        <taxon>Plectoidea</taxon>
        <taxon>Plectidae</taxon>
        <taxon>Plectus</taxon>
    </lineage>
</organism>
<protein>
    <submittedName>
        <fullName evidence="6 7">CCHC-type domain-containing protein</fullName>
    </submittedName>
</protein>
<dbReference type="WBParaSite" id="PSAMB.scaffold11786size3132.g34403.t1">
    <property type="protein sequence ID" value="PSAMB.scaffold11786size3132.g34403.t1"/>
    <property type="gene ID" value="PSAMB.scaffold11786size3132.g34403"/>
</dbReference>
<evidence type="ECO:0000256" key="3">
    <source>
        <dbReference type="SAM" id="MobiDB-lite"/>
    </source>
</evidence>
<feature type="coiled-coil region" evidence="2">
    <location>
        <begin position="14"/>
        <end position="41"/>
    </location>
</feature>
<evidence type="ECO:0000313" key="6">
    <source>
        <dbReference type="WBParaSite" id="PSAMB.scaffold11786size3132.g34403.t1"/>
    </source>
</evidence>
<sequence length="605" mass="67136">MQVRNRIETPLGQVAQLQEEMHKKQTEIETLRRAHSLLQRQQLIDQEQIALLHEQLQGIGINGREEDNLSMRSATEGLHMHSPVALVRGQIPPFGARIPGQLTSAAGAMGERSARYGRLEGPGLMQTLARTPNLSSVAQHRPQSQSTRPFQYASLANLPESRSQAFCPNAIKLMSKLDKFSGNVSTSKMLFTDWLKDFNVRLETLGIDAQSTVALNVLRDNLCDAALQAFDLMPTQGRSYQSAVEMLMSKFDKTKSFNADYFAFVNMRQKANESVDEFARQLQLHAQQVFRFDDERTVNRMLAGQFVAGLRDDTMQDKVSLERSLTDFVDVVSFARHIEQHYSEMQALREANPQGEGMSVTPAAMTPKQQATLLTCWSCGGVGHRSSACPGKTQGEAQSNQNQLSSNGQSGQRKVNQARQKTAQSAVPAASNAQLSLFADYPERNLMVTSEYKSQSVTMRSLLAMPQLADELFGPAMRVTQDQSHLGWRKRRRRRIRRLAAVGPRVKPPEENSCAVQMGGERVSTVTNAQSPLGTDRVIERVREVMDPTPMDDMVMSDAEEDCARVWSFLSPESEGEQEESWAAEAGLCQGSAKGDASVPPTADQ</sequence>
<dbReference type="InterPro" id="IPR001878">
    <property type="entry name" value="Znf_CCHC"/>
</dbReference>
<feature type="domain" description="CCHC-type" evidence="4">
    <location>
        <begin position="376"/>
        <end position="390"/>
    </location>
</feature>
<keyword evidence="2" id="KW-0175">Coiled coil</keyword>
<dbReference type="GO" id="GO:0008270">
    <property type="term" value="F:zinc ion binding"/>
    <property type="evidence" value="ECO:0007669"/>
    <property type="project" value="UniProtKB-KW"/>
</dbReference>
<dbReference type="AlphaFoldDB" id="A0A914UQR3"/>
<evidence type="ECO:0000313" key="7">
    <source>
        <dbReference type="WBParaSite" id="PSAMB.scaffold9654size4753.g32642.t1"/>
    </source>
</evidence>
<keyword evidence="1" id="KW-0863">Zinc-finger</keyword>
<keyword evidence="1" id="KW-0862">Zinc</keyword>
<evidence type="ECO:0000256" key="2">
    <source>
        <dbReference type="SAM" id="Coils"/>
    </source>
</evidence>
<dbReference type="PROSITE" id="PS50158">
    <property type="entry name" value="ZF_CCHC"/>
    <property type="match status" value="1"/>
</dbReference>